<dbReference type="InterPro" id="IPR018247">
    <property type="entry name" value="EF_Hand_1_Ca_BS"/>
</dbReference>
<dbReference type="PROSITE" id="PS00018">
    <property type="entry name" value="EF_HAND_1"/>
    <property type="match status" value="1"/>
</dbReference>
<evidence type="ECO:0000256" key="1">
    <source>
        <dbReference type="PROSITE-ProRule" id="PRU01360"/>
    </source>
</evidence>
<dbReference type="EMBL" id="AP019735">
    <property type="protein sequence ID" value="BBL05233.1"/>
    <property type="molecule type" value="Genomic_DNA"/>
</dbReference>
<evidence type="ECO:0000256" key="2">
    <source>
        <dbReference type="SAM" id="SignalP"/>
    </source>
</evidence>
<keyword evidence="5" id="KW-1185">Reference proteome</keyword>
<dbReference type="InterPro" id="IPR023996">
    <property type="entry name" value="TonB-dep_OMP_SusC/RagA"/>
</dbReference>
<dbReference type="KEGG" id="acou:A5CBH24_25460"/>
<feature type="signal peptide" evidence="2">
    <location>
        <begin position="1"/>
        <end position="19"/>
    </location>
</feature>
<keyword evidence="1" id="KW-0998">Cell outer membrane</keyword>
<dbReference type="InterPro" id="IPR037066">
    <property type="entry name" value="Plug_dom_sf"/>
</dbReference>
<dbReference type="SUPFAM" id="SSF56935">
    <property type="entry name" value="Porins"/>
    <property type="match status" value="1"/>
</dbReference>
<dbReference type="GO" id="GO:0009279">
    <property type="term" value="C:cell outer membrane"/>
    <property type="evidence" value="ECO:0007669"/>
    <property type="project" value="UniProtKB-SubCell"/>
</dbReference>
<dbReference type="InterPro" id="IPR012910">
    <property type="entry name" value="Plug_dom"/>
</dbReference>
<organism evidence="4 5">
    <name type="scientific">Alistipes communis</name>
    <dbReference type="NCBI Taxonomy" id="2585118"/>
    <lineage>
        <taxon>Bacteria</taxon>
        <taxon>Pseudomonadati</taxon>
        <taxon>Bacteroidota</taxon>
        <taxon>Bacteroidia</taxon>
        <taxon>Bacteroidales</taxon>
        <taxon>Rikenellaceae</taxon>
        <taxon>Alistipes</taxon>
    </lineage>
</organism>
<dbReference type="Proteomes" id="UP000318946">
    <property type="component" value="Chromosome"/>
</dbReference>
<keyword evidence="1" id="KW-0812">Transmembrane</keyword>
<dbReference type="PROSITE" id="PS52016">
    <property type="entry name" value="TONB_DEPENDENT_REC_3"/>
    <property type="match status" value="1"/>
</dbReference>
<dbReference type="NCBIfam" id="TIGR04056">
    <property type="entry name" value="OMP_RagA_SusC"/>
    <property type="match status" value="1"/>
</dbReference>
<proteinExistence type="inferred from homology"/>
<protein>
    <submittedName>
        <fullName evidence="4">SusC/RagA family TonB-linked outer membrane protein</fullName>
    </submittedName>
</protein>
<dbReference type="RefSeq" id="WP_162852322.1">
    <property type="nucleotide sequence ID" value="NZ_AP019735.1"/>
</dbReference>
<comment type="subcellular location">
    <subcellularLocation>
        <location evidence="1">Cell outer membrane</location>
        <topology evidence="1">Multi-pass membrane protein</topology>
    </subcellularLocation>
</comment>
<feature type="domain" description="TonB-dependent receptor plug" evidence="3">
    <location>
        <begin position="54"/>
        <end position="143"/>
    </location>
</feature>
<gene>
    <name evidence="4" type="ORF">A5CBH24_25460</name>
</gene>
<dbReference type="NCBIfam" id="TIGR04057">
    <property type="entry name" value="SusC_RagA_signa"/>
    <property type="match status" value="1"/>
</dbReference>
<evidence type="ECO:0000313" key="4">
    <source>
        <dbReference type="EMBL" id="BBL05233.1"/>
    </source>
</evidence>
<keyword evidence="1" id="KW-0472">Membrane</keyword>
<evidence type="ECO:0000259" key="3">
    <source>
        <dbReference type="Pfam" id="PF07715"/>
    </source>
</evidence>
<reference evidence="5" key="1">
    <citation type="submission" date="2019-06" db="EMBL/GenBank/DDBJ databases">
        <title>Alistipes onderdonkii subsp. vulgaris subsp. nov., Alistipes dispar sp. nov. and Alistipes communis sp. nov., isolated from human faeces, and creation of Alistipes onderdonkii subsp. onderdonkii subsp. nov.</title>
        <authorList>
            <person name="Sakamoto M."/>
            <person name="Ikeyama N."/>
            <person name="Ogata Y."/>
            <person name="Suda W."/>
            <person name="Iino T."/>
            <person name="Hattori M."/>
            <person name="Ohkuma M."/>
        </authorList>
    </citation>
    <scope>NUCLEOTIDE SEQUENCE [LARGE SCALE GENOMIC DNA]</scope>
    <source>
        <strain evidence="5">5CBH24</strain>
    </source>
</reference>
<comment type="similarity">
    <text evidence="1">Belongs to the TonB-dependent receptor family.</text>
</comment>
<sequence>MKNTIIILLFAGCLLSASARQNEGFPVAGAPDTISLGYGIGVDRDRSAWTQAGVGREVLDNAPQIDAAKALYGRIAGLNVYQGVGTTADNIASLSIHGQAPLVLVDGFPRDLKNLTVQEIESVVVLKDAAAVALYGVRGANGVVMVSTRRGTPGKLKVGVGYQYGVSTQFRAPEFADAFTYARSLNEALTNDGLSLRYNAHELNAFRSGKYPSYYPNVDWWNEVYNTTASNHRLNLTFDGGSRKFRYYTAVDYMHDRGFFRSNENESRYKTDPTDVRLNIRANIDVDITRSTRMRLNVMGKIAETNRANYGDIYNILYNTPSAAFPIRYDDDGLYGGTSIYGANNPVALLMDSGNYRQTIGMLLGDLSLRQNLDALTPGLSAEVSVAFDNVGSMFDQATKTYRYKDAQASVSTDGTLITHPAVYGKDSEVVGHSQSFYSLYMRSDLQAKIGYDRCWSRHHVQAALIYDQQAYTANGRNNSVRRQSALATVGYTFDNRYTVNIVGNYSGSAYLPEGDAFHFYPAVNAAWVLSEEPFLRNAKQLDLLKLSASYGISGWDGNLSHELWRQSFGNTNAHGYYFSNNVAAYSGLAEGNLAAEGLVPEESRRVTVGLDLRSFGNRFTASVEGFFERRSHILISSGATVSGIIGIGVGLQPAGEHEYRGFDASIAWNDRRKDFSYGVYANASYLDSEVIADGQEYQPYDYLYHRGNRVGQSYGLEVVGIFQSQMEINESPVQTFSTVRPGDFKYRDQNGDNRIDDLDMVRMHGSSVPRFYFGFGFHVGYKGIELSADFQGMTGRTVNLLNCPLYKPLIGNGNISQTLLDHEIPWSAERASEATMPRLTTLSNANNYRNNSYWYRDGSFIKLRNLTVAYTLPKRILRFADMKIYLQGTNLFSLDNLKTVDPEQLGAAYPSVRSYWAGVKFNF</sequence>
<dbReference type="GeneID" id="78343258"/>
<evidence type="ECO:0000313" key="5">
    <source>
        <dbReference type="Proteomes" id="UP000318946"/>
    </source>
</evidence>
<dbReference type="AlphaFoldDB" id="A0A4Y1WVZ4"/>
<keyword evidence="2" id="KW-0732">Signal</keyword>
<dbReference type="Pfam" id="PF07715">
    <property type="entry name" value="Plug"/>
    <property type="match status" value="1"/>
</dbReference>
<keyword evidence="1" id="KW-1134">Transmembrane beta strand</keyword>
<dbReference type="InterPro" id="IPR039426">
    <property type="entry name" value="TonB-dep_rcpt-like"/>
</dbReference>
<dbReference type="InterPro" id="IPR023997">
    <property type="entry name" value="TonB-dep_OMP_SusC/RagA_CS"/>
</dbReference>
<dbReference type="Gene3D" id="2.170.130.10">
    <property type="entry name" value="TonB-dependent receptor, plug domain"/>
    <property type="match status" value="1"/>
</dbReference>
<keyword evidence="1" id="KW-0813">Transport</keyword>
<accession>A0A4Y1WVZ4</accession>
<feature type="chain" id="PRO_5021240746" evidence="2">
    <location>
        <begin position="20"/>
        <end position="924"/>
    </location>
</feature>
<name>A0A4Y1WVZ4_9BACT</name>